<dbReference type="PANTHER" id="PTHR11008">
    <property type="entry name" value="PROTEIN TAKEOUT-LIKE PROTEIN"/>
    <property type="match status" value="1"/>
</dbReference>
<dbReference type="Gene3D" id="3.15.10.30">
    <property type="entry name" value="Haemolymph juvenile hormone binding protein"/>
    <property type="match status" value="1"/>
</dbReference>
<keyword evidence="3" id="KW-1185">Reference proteome</keyword>
<dbReference type="GO" id="GO:0005615">
    <property type="term" value="C:extracellular space"/>
    <property type="evidence" value="ECO:0007669"/>
    <property type="project" value="TreeGrafter"/>
</dbReference>
<organism evidence="2 3">
    <name type="scientific">Oryctes borbonicus</name>
    <dbReference type="NCBI Taxonomy" id="1629725"/>
    <lineage>
        <taxon>Eukaryota</taxon>
        <taxon>Metazoa</taxon>
        <taxon>Ecdysozoa</taxon>
        <taxon>Arthropoda</taxon>
        <taxon>Hexapoda</taxon>
        <taxon>Insecta</taxon>
        <taxon>Pterygota</taxon>
        <taxon>Neoptera</taxon>
        <taxon>Endopterygota</taxon>
        <taxon>Coleoptera</taxon>
        <taxon>Polyphaga</taxon>
        <taxon>Scarabaeiformia</taxon>
        <taxon>Scarabaeidae</taxon>
        <taxon>Dynastinae</taxon>
        <taxon>Oryctes</taxon>
    </lineage>
</organism>
<gene>
    <name evidence="2" type="ORF">AMK59_1618</name>
</gene>
<feature type="chain" id="PRO_5006668506" evidence="1">
    <location>
        <begin position="18"/>
        <end position="163"/>
    </location>
</feature>
<evidence type="ECO:0000313" key="3">
    <source>
        <dbReference type="Proteomes" id="UP000051574"/>
    </source>
</evidence>
<reference evidence="2 3" key="1">
    <citation type="submission" date="2015-09" db="EMBL/GenBank/DDBJ databases">
        <title>Draft genome of the scarab beetle Oryctes borbonicus.</title>
        <authorList>
            <person name="Meyer J.M."/>
            <person name="Markov G.V."/>
            <person name="Baskaran P."/>
            <person name="Herrmann M."/>
            <person name="Sommer R.J."/>
            <person name="Roedelsperger C."/>
        </authorList>
    </citation>
    <scope>NUCLEOTIDE SEQUENCE [LARGE SCALE GENOMIC DNA]</scope>
    <source>
        <strain evidence="2">OB123</strain>
        <tissue evidence="2">Whole animal</tissue>
    </source>
</reference>
<dbReference type="InterPro" id="IPR038606">
    <property type="entry name" value="To_sf"/>
</dbReference>
<dbReference type="InterPro" id="IPR010562">
    <property type="entry name" value="Haemolymph_juvenile_hormone-bd"/>
</dbReference>
<dbReference type="OrthoDB" id="8194225at2759"/>
<protein>
    <submittedName>
        <fullName evidence="2">Hemolymph juvenile hormone-binding protein</fullName>
    </submittedName>
</protein>
<dbReference type="AlphaFoldDB" id="A0A0T6BAE7"/>
<keyword evidence="1" id="KW-0732">Signal</keyword>
<dbReference type="Pfam" id="PF06585">
    <property type="entry name" value="JHBP"/>
    <property type="match status" value="1"/>
</dbReference>
<name>A0A0T6BAE7_9SCAR</name>
<dbReference type="Proteomes" id="UP000051574">
    <property type="component" value="Unassembled WGS sequence"/>
</dbReference>
<evidence type="ECO:0000313" key="2">
    <source>
        <dbReference type="EMBL" id="KRT84171.1"/>
    </source>
</evidence>
<dbReference type="EMBL" id="LJIG01002769">
    <property type="protein sequence ID" value="KRT84171.1"/>
    <property type="molecule type" value="Genomic_DNA"/>
</dbReference>
<sequence length="163" mass="18305">MRLLLASLLVICGCAWGQKLPSYVIPCVRTKPDFHQCSIDNGIKAIPYILKGDKQYKIPPLAPLKVPQVSIQPNDNLKITLTDLVISGIETAKLEDVLFDFDKKIIKVKLLMEYLMVLGNYEIDGRLLVQLRGSGPLNITTELPSRRLVLNISFILLFREQGS</sequence>
<proteinExistence type="predicted"/>
<accession>A0A0T6BAE7</accession>
<comment type="caution">
    <text evidence="2">The sequence shown here is derived from an EMBL/GenBank/DDBJ whole genome shotgun (WGS) entry which is preliminary data.</text>
</comment>
<feature type="signal peptide" evidence="1">
    <location>
        <begin position="1"/>
        <end position="17"/>
    </location>
</feature>
<dbReference type="PANTHER" id="PTHR11008:SF32">
    <property type="entry name" value="CIRCADIAN CLOCK-CONTROLLED PROTEIN DAYWAKE-RELATED"/>
    <property type="match status" value="1"/>
</dbReference>
<evidence type="ECO:0000256" key="1">
    <source>
        <dbReference type="SAM" id="SignalP"/>
    </source>
</evidence>